<comment type="caution">
    <text evidence="12">Was originally thought to be a dihydrodipicolinate synthase (DHDPS), catalyzing the condensation of (S)-aspartate-beta-semialdehyde [(S)-ASA] and pyruvate to dihydrodipicolinate (DHDP). However, it was shown in E.coli that the product of the enzymatic reaction is not dihydrodipicolinate but in fact (4S)-4-hydroxy-2,3,4,5-tetrahydro-(2S)-dipicolinic acid (HTPA), and that the consecutive dehydration reaction leading to DHDP is not spontaneous but catalyzed by DapB.</text>
</comment>
<dbReference type="Proteomes" id="UP000515292">
    <property type="component" value="Chromosome"/>
</dbReference>
<sequence>MEAPRFSGSIPALVTPFRGGAVDEAALAALIDWQIGEGSSALVPCGTTGEAATLSIAEHDHVVRLTVAAAAGRVPVIAGCGSNDTQAALDHMLAAKEAGASAALVVCPYYNKPSQAGLAAHFELLAERGGLPVILYNIPGRSVVDMATATMAALARHPAIIGVKESTGDLGRISAIRHHCGHDFQILSGNDDMTLGILAQGGVGAISVTANVAPRLCADLAAAAARGDYVHALAVNDRLWPLHSALFSDASPAPVKHALARLGRMAADVRLPLVAASAASRAAVEAAMMHAGLTGGGGA</sequence>
<dbReference type="PRINTS" id="PR00146">
    <property type="entry name" value="DHPICSNTHASE"/>
</dbReference>
<reference evidence="16 17" key="1">
    <citation type="submission" date="2020-07" db="EMBL/GenBank/DDBJ databases">
        <title>Complete genome sequence for Sandaracinobacter sp. M6.</title>
        <authorList>
            <person name="Tang Y."/>
            <person name="Liu Q."/>
            <person name="Guo Z."/>
            <person name="Lei P."/>
            <person name="Huang B."/>
        </authorList>
    </citation>
    <scope>NUCLEOTIDE SEQUENCE [LARGE SCALE GENOMIC DNA]</scope>
    <source>
        <strain evidence="16 17">M6</strain>
    </source>
</reference>
<dbReference type="PANTHER" id="PTHR12128:SF66">
    <property type="entry name" value="4-HYDROXY-2-OXOGLUTARATE ALDOLASE, MITOCHONDRIAL"/>
    <property type="match status" value="1"/>
</dbReference>
<feature type="binding site" evidence="12 15">
    <location>
        <position position="206"/>
    </location>
    <ligand>
        <name>pyruvate</name>
        <dbReference type="ChEBI" id="CHEBI:15361"/>
    </ligand>
</feature>
<feature type="active site" description="Proton donor/acceptor" evidence="12 14">
    <location>
        <position position="136"/>
    </location>
</feature>
<evidence type="ECO:0000256" key="11">
    <source>
        <dbReference type="ARBA" id="ARBA00047836"/>
    </source>
</evidence>
<feature type="site" description="Part of a proton relay during catalysis" evidence="12">
    <location>
        <position position="47"/>
    </location>
</feature>
<protein>
    <recommendedName>
        <fullName evidence="4 12">4-hydroxy-tetrahydrodipicolinate synthase</fullName>
        <shortName evidence="12">HTPA synthase</shortName>
        <ecNumber evidence="4 12">4.3.3.7</ecNumber>
    </recommendedName>
</protein>
<evidence type="ECO:0000256" key="15">
    <source>
        <dbReference type="PIRSR" id="PIRSR001365-2"/>
    </source>
</evidence>
<organism evidence="16 17">
    <name type="scientific">Sandaracinobacteroides saxicola</name>
    <dbReference type="NCBI Taxonomy" id="2759707"/>
    <lineage>
        <taxon>Bacteria</taxon>
        <taxon>Pseudomonadati</taxon>
        <taxon>Pseudomonadota</taxon>
        <taxon>Alphaproteobacteria</taxon>
        <taxon>Sphingomonadales</taxon>
        <taxon>Sphingosinicellaceae</taxon>
        <taxon>Sandaracinobacteroides</taxon>
    </lineage>
</organism>
<feature type="binding site" evidence="12 15">
    <location>
        <position position="48"/>
    </location>
    <ligand>
        <name>pyruvate</name>
        <dbReference type="ChEBI" id="CHEBI:15361"/>
    </ligand>
</feature>
<dbReference type="Pfam" id="PF00701">
    <property type="entry name" value="DHDPS"/>
    <property type="match status" value="1"/>
</dbReference>
<keyword evidence="5 12" id="KW-0963">Cytoplasm</keyword>
<evidence type="ECO:0000256" key="1">
    <source>
        <dbReference type="ARBA" id="ARBA00003294"/>
    </source>
</evidence>
<dbReference type="SMART" id="SM01130">
    <property type="entry name" value="DHDPS"/>
    <property type="match status" value="1"/>
</dbReference>
<comment type="subcellular location">
    <subcellularLocation>
        <location evidence="12">Cytoplasm</location>
    </subcellularLocation>
</comment>
<comment type="function">
    <text evidence="1 12">Catalyzes the condensation of (S)-aspartate-beta-semialdehyde [(S)-ASA] and pyruvate to 4-hydroxy-tetrahydrodipicolinate (HTPA).</text>
</comment>
<dbReference type="InterPro" id="IPR002220">
    <property type="entry name" value="DapA-like"/>
</dbReference>
<dbReference type="HAMAP" id="MF_00418">
    <property type="entry name" value="DapA"/>
    <property type="match status" value="1"/>
</dbReference>
<dbReference type="Gene3D" id="3.20.20.70">
    <property type="entry name" value="Aldolase class I"/>
    <property type="match status" value="1"/>
</dbReference>
<evidence type="ECO:0000313" key="17">
    <source>
        <dbReference type="Proteomes" id="UP000515292"/>
    </source>
</evidence>
<evidence type="ECO:0000256" key="6">
    <source>
        <dbReference type="ARBA" id="ARBA00022605"/>
    </source>
</evidence>
<dbReference type="AlphaFoldDB" id="A0A7G5IMF0"/>
<gene>
    <name evidence="12" type="primary">dapA</name>
    <name evidence="16" type="ORF">H3309_05655</name>
</gene>
<comment type="pathway">
    <text evidence="2 12">Amino-acid biosynthesis; L-lysine biosynthesis via DAP pathway; (S)-tetrahydrodipicolinate from L-aspartate: step 3/4.</text>
</comment>
<keyword evidence="8 12" id="KW-0457">Lysine biosynthesis</keyword>
<dbReference type="CDD" id="cd00950">
    <property type="entry name" value="DHDPS"/>
    <property type="match status" value="1"/>
</dbReference>
<dbReference type="EC" id="4.3.3.7" evidence="4 12"/>
<dbReference type="EMBL" id="CP059851">
    <property type="protein sequence ID" value="QMW24542.1"/>
    <property type="molecule type" value="Genomic_DNA"/>
</dbReference>
<dbReference type="GO" id="GO:0009089">
    <property type="term" value="P:lysine biosynthetic process via diaminopimelate"/>
    <property type="evidence" value="ECO:0007669"/>
    <property type="project" value="UniProtKB-UniRule"/>
</dbReference>
<dbReference type="KEGG" id="sand:H3309_05655"/>
<dbReference type="InterPro" id="IPR013785">
    <property type="entry name" value="Aldolase_TIM"/>
</dbReference>
<evidence type="ECO:0000256" key="13">
    <source>
        <dbReference type="PIRNR" id="PIRNR001365"/>
    </source>
</evidence>
<evidence type="ECO:0000256" key="3">
    <source>
        <dbReference type="ARBA" id="ARBA00007592"/>
    </source>
</evidence>
<evidence type="ECO:0000256" key="9">
    <source>
        <dbReference type="ARBA" id="ARBA00023239"/>
    </source>
</evidence>
<keyword evidence="9 12" id="KW-0456">Lyase</keyword>
<keyword evidence="17" id="KW-1185">Reference proteome</keyword>
<evidence type="ECO:0000256" key="4">
    <source>
        <dbReference type="ARBA" id="ARBA00012086"/>
    </source>
</evidence>
<proteinExistence type="inferred from homology"/>
<feature type="site" description="Part of a proton relay during catalysis" evidence="12">
    <location>
        <position position="110"/>
    </location>
</feature>
<dbReference type="PROSITE" id="PS00665">
    <property type="entry name" value="DHDPS_1"/>
    <property type="match status" value="1"/>
</dbReference>
<comment type="subunit">
    <text evidence="12">Homotetramer; dimer of dimers.</text>
</comment>
<keyword evidence="10 12" id="KW-0704">Schiff base</keyword>
<dbReference type="GO" id="GO:0008840">
    <property type="term" value="F:4-hydroxy-tetrahydrodipicolinate synthase activity"/>
    <property type="evidence" value="ECO:0007669"/>
    <property type="project" value="UniProtKB-UniRule"/>
</dbReference>
<evidence type="ECO:0000256" key="8">
    <source>
        <dbReference type="ARBA" id="ARBA00023154"/>
    </source>
</evidence>
<feature type="active site" description="Schiff-base intermediate with substrate" evidence="12 14">
    <location>
        <position position="164"/>
    </location>
</feature>
<dbReference type="GO" id="GO:0019877">
    <property type="term" value="P:diaminopimelate biosynthetic process"/>
    <property type="evidence" value="ECO:0007669"/>
    <property type="project" value="UniProtKB-UniRule"/>
</dbReference>
<dbReference type="PROSITE" id="PS00666">
    <property type="entry name" value="DHDPS_2"/>
    <property type="match status" value="1"/>
</dbReference>
<dbReference type="InterPro" id="IPR020624">
    <property type="entry name" value="Schiff_base-form_aldolases_CS"/>
</dbReference>
<dbReference type="InterPro" id="IPR020625">
    <property type="entry name" value="Schiff_base-form_aldolases_AS"/>
</dbReference>
<comment type="catalytic activity">
    <reaction evidence="11 12">
        <text>L-aspartate 4-semialdehyde + pyruvate = (2S,4S)-4-hydroxy-2,3,4,5-tetrahydrodipicolinate + H2O + H(+)</text>
        <dbReference type="Rhea" id="RHEA:34171"/>
        <dbReference type="ChEBI" id="CHEBI:15361"/>
        <dbReference type="ChEBI" id="CHEBI:15377"/>
        <dbReference type="ChEBI" id="CHEBI:15378"/>
        <dbReference type="ChEBI" id="CHEBI:67139"/>
        <dbReference type="ChEBI" id="CHEBI:537519"/>
        <dbReference type="EC" id="4.3.3.7"/>
    </reaction>
</comment>
<dbReference type="PANTHER" id="PTHR12128">
    <property type="entry name" value="DIHYDRODIPICOLINATE SYNTHASE"/>
    <property type="match status" value="1"/>
</dbReference>
<evidence type="ECO:0000256" key="5">
    <source>
        <dbReference type="ARBA" id="ARBA00022490"/>
    </source>
</evidence>
<dbReference type="GO" id="GO:0005737">
    <property type="term" value="C:cytoplasm"/>
    <property type="evidence" value="ECO:0007669"/>
    <property type="project" value="UniProtKB-SubCell"/>
</dbReference>
<evidence type="ECO:0000313" key="16">
    <source>
        <dbReference type="EMBL" id="QMW24542.1"/>
    </source>
</evidence>
<dbReference type="SUPFAM" id="SSF51569">
    <property type="entry name" value="Aldolase"/>
    <property type="match status" value="1"/>
</dbReference>
<keyword evidence="6 12" id="KW-0028">Amino-acid biosynthesis</keyword>
<comment type="similarity">
    <text evidence="3 12 13">Belongs to the DapA family.</text>
</comment>
<dbReference type="PIRSF" id="PIRSF001365">
    <property type="entry name" value="DHDPS"/>
    <property type="match status" value="1"/>
</dbReference>
<dbReference type="UniPathway" id="UPA00034">
    <property type="reaction ID" value="UER00017"/>
</dbReference>
<evidence type="ECO:0000256" key="12">
    <source>
        <dbReference type="HAMAP-Rule" id="MF_00418"/>
    </source>
</evidence>
<dbReference type="NCBIfam" id="TIGR00674">
    <property type="entry name" value="dapA"/>
    <property type="match status" value="1"/>
</dbReference>
<accession>A0A7G5IMF0</accession>
<evidence type="ECO:0000256" key="14">
    <source>
        <dbReference type="PIRSR" id="PIRSR001365-1"/>
    </source>
</evidence>
<dbReference type="InterPro" id="IPR005263">
    <property type="entry name" value="DapA"/>
</dbReference>
<evidence type="ECO:0000256" key="2">
    <source>
        <dbReference type="ARBA" id="ARBA00005120"/>
    </source>
</evidence>
<name>A0A7G5IMF0_9SPHN</name>
<keyword evidence="7 12" id="KW-0220">Diaminopimelate biosynthesis</keyword>
<evidence type="ECO:0000256" key="7">
    <source>
        <dbReference type="ARBA" id="ARBA00022915"/>
    </source>
</evidence>
<evidence type="ECO:0000256" key="10">
    <source>
        <dbReference type="ARBA" id="ARBA00023270"/>
    </source>
</evidence>